<dbReference type="RefSeq" id="WP_188677711.1">
    <property type="nucleotide sequence ID" value="NZ_BMGP01000003.1"/>
</dbReference>
<dbReference type="Proteomes" id="UP000598775">
    <property type="component" value="Unassembled WGS sequence"/>
</dbReference>
<gene>
    <name evidence="1" type="ORF">GCM10011399_20430</name>
</gene>
<protein>
    <submittedName>
        <fullName evidence="1">Uncharacterized protein</fullName>
    </submittedName>
</protein>
<keyword evidence="2" id="KW-1185">Reference proteome</keyword>
<proteinExistence type="predicted"/>
<evidence type="ECO:0000313" key="1">
    <source>
        <dbReference type="EMBL" id="GGF27001.1"/>
    </source>
</evidence>
<comment type="caution">
    <text evidence="1">The sequence shown here is derived from an EMBL/GenBank/DDBJ whole genome shotgun (WGS) entry which is preliminary data.</text>
</comment>
<sequence length="65" mass="7047">MTAVSCLVIGCSAEPDDEVIVEANGLTLVYSVCGAHATEMRWGATFSEQRDDQHGLLGLKLPRKR</sequence>
<reference evidence="1 2" key="1">
    <citation type="journal article" date="2014" name="Int. J. Syst. Evol. Microbiol.">
        <title>Complete genome sequence of Corynebacterium casei LMG S-19264T (=DSM 44701T), isolated from a smear-ripened cheese.</title>
        <authorList>
            <consortium name="US DOE Joint Genome Institute (JGI-PGF)"/>
            <person name="Walter F."/>
            <person name="Albersmeier A."/>
            <person name="Kalinowski J."/>
            <person name="Ruckert C."/>
        </authorList>
    </citation>
    <scope>NUCLEOTIDE SEQUENCE [LARGE SCALE GENOMIC DNA]</scope>
    <source>
        <strain evidence="1 2">CGMCC 1.12976</strain>
    </source>
</reference>
<name>A0A917EWK2_9MICO</name>
<dbReference type="AlphaFoldDB" id="A0A917EWK2"/>
<dbReference type="EMBL" id="BMGP01000003">
    <property type="protein sequence ID" value="GGF27001.1"/>
    <property type="molecule type" value="Genomic_DNA"/>
</dbReference>
<accession>A0A917EWK2</accession>
<evidence type="ECO:0000313" key="2">
    <source>
        <dbReference type="Proteomes" id="UP000598775"/>
    </source>
</evidence>
<organism evidence="1 2">
    <name type="scientific">Subtercola lobariae</name>
    <dbReference type="NCBI Taxonomy" id="1588641"/>
    <lineage>
        <taxon>Bacteria</taxon>
        <taxon>Bacillati</taxon>
        <taxon>Actinomycetota</taxon>
        <taxon>Actinomycetes</taxon>
        <taxon>Micrococcales</taxon>
        <taxon>Microbacteriaceae</taxon>
        <taxon>Subtercola</taxon>
    </lineage>
</organism>